<reference evidence="1" key="4">
    <citation type="submission" date="2019-03" db="UniProtKB">
        <authorList>
            <consortium name="EnsemblPlants"/>
        </authorList>
    </citation>
    <scope>IDENTIFICATION</scope>
</reference>
<dbReference type="Proteomes" id="UP000015105">
    <property type="component" value="Chromosome 5D"/>
</dbReference>
<dbReference type="EnsemblPlants" id="AET5Gv21049700.1">
    <property type="protein sequence ID" value="AET5Gv21049700.1"/>
    <property type="gene ID" value="AET5Gv21049700"/>
</dbReference>
<reference evidence="1" key="3">
    <citation type="journal article" date="2017" name="Nature">
        <title>Genome sequence of the progenitor of the wheat D genome Aegilops tauschii.</title>
        <authorList>
            <person name="Luo M.C."/>
            <person name="Gu Y.Q."/>
            <person name="Puiu D."/>
            <person name="Wang H."/>
            <person name="Twardziok S.O."/>
            <person name="Deal K.R."/>
            <person name="Huo N."/>
            <person name="Zhu T."/>
            <person name="Wang L."/>
            <person name="Wang Y."/>
            <person name="McGuire P.E."/>
            <person name="Liu S."/>
            <person name="Long H."/>
            <person name="Ramasamy R.K."/>
            <person name="Rodriguez J.C."/>
            <person name="Van S.L."/>
            <person name="Yuan L."/>
            <person name="Wang Z."/>
            <person name="Xia Z."/>
            <person name="Xiao L."/>
            <person name="Anderson O.D."/>
            <person name="Ouyang S."/>
            <person name="Liang Y."/>
            <person name="Zimin A.V."/>
            <person name="Pertea G."/>
            <person name="Qi P."/>
            <person name="Bennetzen J.L."/>
            <person name="Dai X."/>
            <person name="Dawson M.W."/>
            <person name="Muller H.G."/>
            <person name="Kugler K."/>
            <person name="Rivarola-Duarte L."/>
            <person name="Spannagl M."/>
            <person name="Mayer K.F.X."/>
            <person name="Lu F.H."/>
            <person name="Bevan M.W."/>
            <person name="Leroy P."/>
            <person name="Li P."/>
            <person name="You F.M."/>
            <person name="Sun Q."/>
            <person name="Liu Z."/>
            <person name="Lyons E."/>
            <person name="Wicker T."/>
            <person name="Salzberg S.L."/>
            <person name="Devos K.M."/>
            <person name="Dvorak J."/>
        </authorList>
    </citation>
    <scope>NUCLEOTIDE SEQUENCE [LARGE SCALE GENOMIC DNA]</scope>
    <source>
        <strain evidence="1">cv. AL8/78</strain>
    </source>
</reference>
<evidence type="ECO:0000313" key="1">
    <source>
        <dbReference type="EnsemblPlants" id="AET5Gv21049700.1"/>
    </source>
</evidence>
<accession>A0A453M523</accession>
<reference evidence="2" key="2">
    <citation type="journal article" date="2017" name="Nat. Plants">
        <title>The Aegilops tauschii genome reveals multiple impacts of transposons.</title>
        <authorList>
            <person name="Zhao G."/>
            <person name="Zou C."/>
            <person name="Li K."/>
            <person name="Wang K."/>
            <person name="Li T."/>
            <person name="Gao L."/>
            <person name="Zhang X."/>
            <person name="Wang H."/>
            <person name="Yang Z."/>
            <person name="Liu X."/>
            <person name="Jiang W."/>
            <person name="Mao L."/>
            <person name="Kong X."/>
            <person name="Jiao Y."/>
            <person name="Jia J."/>
        </authorList>
    </citation>
    <scope>NUCLEOTIDE SEQUENCE [LARGE SCALE GENOMIC DNA]</scope>
    <source>
        <strain evidence="2">cv. AL8/78</strain>
    </source>
</reference>
<reference evidence="2" key="1">
    <citation type="journal article" date="2014" name="Science">
        <title>Ancient hybridizations among the ancestral genomes of bread wheat.</title>
        <authorList>
            <consortium name="International Wheat Genome Sequencing Consortium,"/>
            <person name="Marcussen T."/>
            <person name="Sandve S.R."/>
            <person name="Heier L."/>
            <person name="Spannagl M."/>
            <person name="Pfeifer M."/>
            <person name="Jakobsen K.S."/>
            <person name="Wulff B.B."/>
            <person name="Steuernagel B."/>
            <person name="Mayer K.F."/>
            <person name="Olsen O.A."/>
        </authorList>
    </citation>
    <scope>NUCLEOTIDE SEQUENCE [LARGE SCALE GENOMIC DNA]</scope>
    <source>
        <strain evidence="2">cv. AL8/78</strain>
    </source>
</reference>
<organism evidence="1 2">
    <name type="scientific">Aegilops tauschii subsp. strangulata</name>
    <name type="common">Goatgrass</name>
    <dbReference type="NCBI Taxonomy" id="200361"/>
    <lineage>
        <taxon>Eukaryota</taxon>
        <taxon>Viridiplantae</taxon>
        <taxon>Streptophyta</taxon>
        <taxon>Embryophyta</taxon>
        <taxon>Tracheophyta</taxon>
        <taxon>Spermatophyta</taxon>
        <taxon>Magnoliopsida</taxon>
        <taxon>Liliopsida</taxon>
        <taxon>Poales</taxon>
        <taxon>Poaceae</taxon>
        <taxon>BOP clade</taxon>
        <taxon>Pooideae</taxon>
        <taxon>Triticodae</taxon>
        <taxon>Triticeae</taxon>
        <taxon>Triticinae</taxon>
        <taxon>Aegilops</taxon>
    </lineage>
</organism>
<evidence type="ECO:0000313" key="2">
    <source>
        <dbReference type="Proteomes" id="UP000015105"/>
    </source>
</evidence>
<reference evidence="1" key="5">
    <citation type="journal article" date="2021" name="G3 (Bethesda)">
        <title>Aegilops tauschii genome assembly Aet v5.0 features greater sequence contiguity and improved annotation.</title>
        <authorList>
            <person name="Wang L."/>
            <person name="Zhu T."/>
            <person name="Rodriguez J.C."/>
            <person name="Deal K.R."/>
            <person name="Dubcovsky J."/>
            <person name="McGuire P.E."/>
            <person name="Lux T."/>
            <person name="Spannagl M."/>
            <person name="Mayer K.F.X."/>
            <person name="Baldrich P."/>
            <person name="Meyers B.C."/>
            <person name="Huo N."/>
            <person name="Gu Y.Q."/>
            <person name="Zhou H."/>
            <person name="Devos K.M."/>
            <person name="Bennetzen J.L."/>
            <person name="Unver T."/>
            <person name="Budak H."/>
            <person name="Gulick P.J."/>
            <person name="Galiba G."/>
            <person name="Kalapos B."/>
            <person name="Nelson D.R."/>
            <person name="Li P."/>
            <person name="You F.M."/>
            <person name="Luo M.C."/>
            <person name="Dvorak J."/>
        </authorList>
    </citation>
    <scope>NUCLEOTIDE SEQUENCE [LARGE SCALE GENOMIC DNA]</scope>
    <source>
        <strain evidence="1">cv. AL8/78</strain>
    </source>
</reference>
<dbReference type="AlphaFoldDB" id="A0A453M523"/>
<dbReference type="Gramene" id="AET5Gv21049700.1">
    <property type="protein sequence ID" value="AET5Gv21049700.1"/>
    <property type="gene ID" value="AET5Gv21049700"/>
</dbReference>
<dbReference type="InterPro" id="IPR036919">
    <property type="entry name" value="Ribo_uL30_ferredoxin-like_sf"/>
</dbReference>
<dbReference type="STRING" id="200361.A0A453M523"/>
<dbReference type="SUPFAM" id="SSF55129">
    <property type="entry name" value="Ribosomal protein L30p/L7e"/>
    <property type="match status" value="1"/>
</dbReference>
<keyword evidence="2" id="KW-1185">Reference proteome</keyword>
<protein>
    <submittedName>
        <fullName evidence="1">Uncharacterized protein</fullName>
    </submittedName>
</protein>
<proteinExistence type="predicted"/>
<name>A0A453M523_AEGTS</name>
<sequence length="58" mass="6738">MTGLTLHVSSYYFHDHAKHNAIFLEDFVHEILNINPHFKEGDNFVWPFKIKALVGGLK</sequence>